<comment type="caution">
    <text evidence="1">The sequence shown here is derived from an EMBL/GenBank/DDBJ whole genome shotgun (WGS) entry which is preliminary data.</text>
</comment>
<accession>A0A5C6M0B4</accession>
<evidence type="ECO:0000313" key="2">
    <source>
        <dbReference type="Proteomes" id="UP000321083"/>
    </source>
</evidence>
<organism evidence="1 2">
    <name type="scientific">Planctomyces bekefii</name>
    <dbReference type="NCBI Taxonomy" id="1653850"/>
    <lineage>
        <taxon>Bacteria</taxon>
        <taxon>Pseudomonadati</taxon>
        <taxon>Planctomycetota</taxon>
        <taxon>Planctomycetia</taxon>
        <taxon>Planctomycetales</taxon>
        <taxon>Planctomycetaceae</taxon>
        <taxon>Planctomyces</taxon>
    </lineage>
</organism>
<protein>
    <submittedName>
        <fullName evidence="1">Uncharacterized protein</fullName>
    </submittedName>
</protein>
<feature type="non-terminal residue" evidence="1">
    <location>
        <position position="79"/>
    </location>
</feature>
<sequence>MVQNAPAFVFIRGSKRPRIRVHSWFKPPLHSWFKTPLHSWFQTPPPRPWRLPADQENLAPAVGIAEGLNHEWTRMRGWV</sequence>
<dbReference type="EMBL" id="SRHE01000790">
    <property type="protein sequence ID" value="TWW08200.1"/>
    <property type="molecule type" value="Genomic_DNA"/>
</dbReference>
<name>A0A5C6M0B4_9PLAN</name>
<dbReference type="Proteomes" id="UP000321083">
    <property type="component" value="Unassembled WGS sequence"/>
</dbReference>
<proteinExistence type="predicted"/>
<dbReference type="AlphaFoldDB" id="A0A5C6M0B4"/>
<keyword evidence="2" id="KW-1185">Reference proteome</keyword>
<evidence type="ECO:0000313" key="1">
    <source>
        <dbReference type="EMBL" id="TWW08200.1"/>
    </source>
</evidence>
<gene>
    <name evidence="1" type="ORF">E3A20_26710</name>
</gene>
<reference evidence="1 2" key="2">
    <citation type="submission" date="2019-08" db="EMBL/GenBank/DDBJ databases">
        <authorList>
            <person name="Henke P."/>
        </authorList>
    </citation>
    <scope>NUCLEOTIDE SEQUENCE [LARGE SCALE GENOMIC DNA]</scope>
    <source>
        <strain evidence="1">Phe10_nw2017</strain>
    </source>
</reference>
<reference evidence="1 2" key="1">
    <citation type="submission" date="2019-08" db="EMBL/GenBank/DDBJ databases">
        <title>100 year-old enigma solved: identification of Planctomyces bekefii, the type genus and species of the phylum Planctomycetes.</title>
        <authorList>
            <person name="Svetlana D.N."/>
            <person name="Overmann J."/>
        </authorList>
    </citation>
    <scope>NUCLEOTIDE SEQUENCE [LARGE SCALE GENOMIC DNA]</scope>
    <source>
        <strain evidence="1">Phe10_nw2017</strain>
    </source>
</reference>